<keyword evidence="4" id="KW-1185">Reference proteome</keyword>
<dbReference type="Proteomes" id="UP000011115">
    <property type="component" value="Unassembled WGS sequence"/>
</dbReference>
<reference evidence="4" key="1">
    <citation type="journal article" date="2011" name="Nature">
        <title>Genome sequence and analysis of the tuber crop potato.</title>
        <authorList>
            <consortium name="The Potato Genome Sequencing Consortium"/>
        </authorList>
    </citation>
    <scope>NUCLEOTIDE SEQUENCE [LARGE SCALE GENOMIC DNA]</scope>
    <source>
        <strain evidence="4">cv. DM1-3 516 R44</strain>
    </source>
</reference>
<evidence type="ECO:0000256" key="2">
    <source>
        <dbReference type="SAM" id="MobiDB-lite"/>
    </source>
</evidence>
<dbReference type="PaxDb" id="4113-PGSC0003DMT400088324"/>
<name>M1DFQ5_SOLTU</name>
<sequence>MPQLIQRDVLAAEKRIKDEMQKELAVLKDKMVGLEDHVQDQLQATFSVSTDKFKTQLDEMQAQVAKMAEKPVQVPTPAMPESMMKLFSEPPTTQSLEDFWRNSLKENPTRKNTMLESLMRSCMLAYPKKKEDNTRKPARHRGKRQEKTKHLKNNSEMRC</sequence>
<keyword evidence="1" id="KW-0175">Coiled coil</keyword>
<feature type="region of interest" description="Disordered" evidence="2">
    <location>
        <begin position="125"/>
        <end position="159"/>
    </location>
</feature>
<reference evidence="3" key="2">
    <citation type="submission" date="2015-06" db="UniProtKB">
        <authorList>
            <consortium name="EnsemblPlants"/>
        </authorList>
    </citation>
    <scope>IDENTIFICATION</scope>
    <source>
        <strain evidence="3">DM1-3 516 R44</strain>
    </source>
</reference>
<dbReference type="Gramene" id="PGSC0003DMT400088324">
    <property type="protein sequence ID" value="PGSC0003DMT400088324"/>
    <property type="gene ID" value="PGSC0003DMG400037895"/>
</dbReference>
<evidence type="ECO:0008006" key="5">
    <source>
        <dbReference type="Google" id="ProtNLM"/>
    </source>
</evidence>
<accession>M1DFQ5</accession>
<evidence type="ECO:0000313" key="3">
    <source>
        <dbReference type="EnsemblPlants" id="PGSC0003DMT400088324"/>
    </source>
</evidence>
<evidence type="ECO:0000313" key="4">
    <source>
        <dbReference type="Proteomes" id="UP000011115"/>
    </source>
</evidence>
<organism evidence="3 4">
    <name type="scientific">Solanum tuberosum</name>
    <name type="common">Potato</name>
    <dbReference type="NCBI Taxonomy" id="4113"/>
    <lineage>
        <taxon>Eukaryota</taxon>
        <taxon>Viridiplantae</taxon>
        <taxon>Streptophyta</taxon>
        <taxon>Embryophyta</taxon>
        <taxon>Tracheophyta</taxon>
        <taxon>Spermatophyta</taxon>
        <taxon>Magnoliopsida</taxon>
        <taxon>eudicotyledons</taxon>
        <taxon>Gunneridae</taxon>
        <taxon>Pentapetalae</taxon>
        <taxon>asterids</taxon>
        <taxon>lamiids</taxon>
        <taxon>Solanales</taxon>
        <taxon>Solanaceae</taxon>
        <taxon>Solanoideae</taxon>
        <taxon>Solaneae</taxon>
        <taxon>Solanum</taxon>
    </lineage>
</organism>
<dbReference type="AlphaFoldDB" id="M1DFQ5"/>
<dbReference type="EnsemblPlants" id="PGSC0003DMT400088324">
    <property type="protein sequence ID" value="PGSC0003DMT400088324"/>
    <property type="gene ID" value="PGSC0003DMG400037895"/>
</dbReference>
<protein>
    <recommendedName>
        <fullName evidence="5">Integrase core domain containing protein</fullName>
    </recommendedName>
</protein>
<proteinExistence type="predicted"/>
<dbReference type="HOGENOM" id="CLU_093319_2_0_1"/>
<dbReference type="InParanoid" id="M1DFQ5"/>
<evidence type="ECO:0000256" key="1">
    <source>
        <dbReference type="SAM" id="Coils"/>
    </source>
</evidence>
<feature type="coiled-coil region" evidence="1">
    <location>
        <begin position="10"/>
        <end position="70"/>
    </location>
</feature>
<feature type="compositionally biased region" description="Basic residues" evidence="2">
    <location>
        <begin position="136"/>
        <end position="152"/>
    </location>
</feature>